<keyword evidence="5" id="KW-1185">Reference proteome</keyword>
<keyword evidence="1" id="KW-0479">Metal-binding</keyword>
<dbReference type="SMART" id="SM00343">
    <property type="entry name" value="ZnF_C2HC"/>
    <property type="match status" value="2"/>
</dbReference>
<evidence type="ECO:0000313" key="5">
    <source>
        <dbReference type="Proteomes" id="UP000053815"/>
    </source>
</evidence>
<evidence type="ECO:0000256" key="2">
    <source>
        <dbReference type="SAM" id="MobiDB-lite"/>
    </source>
</evidence>
<reference evidence="4" key="1">
    <citation type="submission" date="2014-09" db="EMBL/GenBank/DDBJ databases">
        <title>Draft genome sequence of an oleaginous Mucoromycotina fungus Mucor ambiguus NBRC6742.</title>
        <authorList>
            <person name="Takeda I."/>
            <person name="Yamane N."/>
            <person name="Morita T."/>
            <person name="Tamano K."/>
            <person name="Machida M."/>
            <person name="Baker S."/>
            <person name="Koike H."/>
        </authorList>
    </citation>
    <scope>NUCLEOTIDE SEQUENCE</scope>
    <source>
        <strain evidence="4">NBRC 6742</strain>
    </source>
</reference>
<keyword evidence="1" id="KW-0863">Zinc-finger</keyword>
<dbReference type="Proteomes" id="UP000053815">
    <property type="component" value="Unassembled WGS sequence"/>
</dbReference>
<dbReference type="GO" id="GO:0003676">
    <property type="term" value="F:nucleic acid binding"/>
    <property type="evidence" value="ECO:0007669"/>
    <property type="project" value="InterPro"/>
</dbReference>
<protein>
    <recommendedName>
        <fullName evidence="3">CCHC-type domain-containing protein</fullName>
    </recommendedName>
</protein>
<dbReference type="GO" id="GO:0008270">
    <property type="term" value="F:zinc ion binding"/>
    <property type="evidence" value="ECO:0007669"/>
    <property type="project" value="UniProtKB-KW"/>
</dbReference>
<dbReference type="EMBL" id="DF836301">
    <property type="protein sequence ID" value="GAN01830.1"/>
    <property type="molecule type" value="Genomic_DNA"/>
</dbReference>
<dbReference type="PROSITE" id="PS50158">
    <property type="entry name" value="ZF_CCHC"/>
    <property type="match status" value="1"/>
</dbReference>
<proteinExistence type="predicted"/>
<name>A0A0C9LR05_9FUNG</name>
<keyword evidence="1" id="KW-0862">Zinc</keyword>
<dbReference type="InterPro" id="IPR001878">
    <property type="entry name" value="Znf_CCHC"/>
</dbReference>
<dbReference type="AlphaFoldDB" id="A0A0C9LR05"/>
<evidence type="ECO:0000256" key="1">
    <source>
        <dbReference type="PROSITE-ProRule" id="PRU00047"/>
    </source>
</evidence>
<evidence type="ECO:0000313" key="4">
    <source>
        <dbReference type="EMBL" id="GAN01830.1"/>
    </source>
</evidence>
<feature type="domain" description="CCHC-type" evidence="3">
    <location>
        <begin position="71"/>
        <end position="86"/>
    </location>
</feature>
<dbReference type="Gene3D" id="4.10.60.10">
    <property type="entry name" value="Zinc finger, CCHC-type"/>
    <property type="match status" value="1"/>
</dbReference>
<sequence length="177" mass="20033">MASLRVISVAVKHKNADGQEYEVQPLRCIMYLSAWDVYVPATYRGAPPICHFCRQSGHIRATCPVLAKRQCFKCRKLGHMARFCREEETPFEEALDEYKLSNKAREETKTADTQNRTKRGEYKKRRGAAPAVSDLAKQPLPLKDVTADKPATTDDNTFLVSSEVTMDIDPKALERTP</sequence>
<dbReference type="Pfam" id="PF00098">
    <property type="entry name" value="zf-CCHC"/>
    <property type="match status" value="1"/>
</dbReference>
<gene>
    <name evidence="4" type="ORF">MAM1_0012c01265</name>
</gene>
<dbReference type="InterPro" id="IPR036875">
    <property type="entry name" value="Znf_CCHC_sf"/>
</dbReference>
<dbReference type="SUPFAM" id="SSF57756">
    <property type="entry name" value="Retrovirus zinc finger-like domains"/>
    <property type="match status" value="1"/>
</dbReference>
<dbReference type="OrthoDB" id="2286764at2759"/>
<feature type="region of interest" description="Disordered" evidence="2">
    <location>
        <begin position="102"/>
        <end position="158"/>
    </location>
</feature>
<organism evidence="4">
    <name type="scientific">Mucor ambiguus</name>
    <dbReference type="NCBI Taxonomy" id="91626"/>
    <lineage>
        <taxon>Eukaryota</taxon>
        <taxon>Fungi</taxon>
        <taxon>Fungi incertae sedis</taxon>
        <taxon>Mucoromycota</taxon>
        <taxon>Mucoromycotina</taxon>
        <taxon>Mucoromycetes</taxon>
        <taxon>Mucorales</taxon>
        <taxon>Mucorineae</taxon>
        <taxon>Mucoraceae</taxon>
        <taxon>Mucor</taxon>
    </lineage>
</organism>
<accession>A0A0C9LR05</accession>
<evidence type="ECO:0000259" key="3">
    <source>
        <dbReference type="PROSITE" id="PS50158"/>
    </source>
</evidence>